<feature type="domain" description="G-protein coupled receptors family 2 profile 2" evidence="7">
    <location>
        <begin position="24"/>
        <end position="186"/>
    </location>
</feature>
<evidence type="ECO:0000256" key="4">
    <source>
        <dbReference type="ARBA" id="ARBA00023136"/>
    </source>
</evidence>
<name>Q8NIU0_NEUCS</name>
<feature type="region of interest" description="Disordered" evidence="5">
    <location>
        <begin position="415"/>
        <end position="492"/>
    </location>
</feature>
<dbReference type="PROSITE" id="PS50261">
    <property type="entry name" value="G_PROTEIN_RECEP_F2_4"/>
    <property type="match status" value="1"/>
</dbReference>
<evidence type="ECO:0000256" key="2">
    <source>
        <dbReference type="ARBA" id="ARBA00022692"/>
    </source>
</evidence>
<reference evidence="8" key="2">
    <citation type="submission" date="2002-06" db="EMBL/GenBank/DDBJ databases">
        <authorList>
            <person name="German Neurospora genome project"/>
        </authorList>
    </citation>
    <scope>NUCLEOTIDE SEQUENCE</scope>
</reference>
<dbReference type="GO" id="GO:0005886">
    <property type="term" value="C:plasma membrane"/>
    <property type="evidence" value="ECO:0007669"/>
    <property type="project" value="TreeGrafter"/>
</dbReference>
<dbReference type="PANTHER" id="PTHR23112:SF22">
    <property type="entry name" value="G-PROTEIN COUPLED RECEPTOR"/>
    <property type="match status" value="1"/>
</dbReference>
<proteinExistence type="predicted"/>
<accession>Q8NIU0</accession>
<evidence type="ECO:0000256" key="1">
    <source>
        <dbReference type="ARBA" id="ARBA00004141"/>
    </source>
</evidence>
<dbReference type="EMBL" id="AL807374">
    <property type="protein sequence ID" value="CAD37067.1"/>
    <property type="molecule type" value="Genomic_DNA"/>
</dbReference>
<organism evidence="8">
    <name type="scientific">Neurospora crassa</name>
    <dbReference type="NCBI Taxonomy" id="5141"/>
    <lineage>
        <taxon>Eukaryota</taxon>
        <taxon>Fungi</taxon>
        <taxon>Dikarya</taxon>
        <taxon>Ascomycota</taxon>
        <taxon>Pezizomycotina</taxon>
        <taxon>Sordariomycetes</taxon>
        <taxon>Sordariomycetidae</taxon>
        <taxon>Sordariales</taxon>
        <taxon>Sordariaceae</taxon>
        <taxon>Neurospora</taxon>
    </lineage>
</organism>
<evidence type="ECO:0000256" key="3">
    <source>
        <dbReference type="ARBA" id="ARBA00022989"/>
    </source>
</evidence>
<dbReference type="VEuPathDB" id="FungiDB:NCU04626"/>
<comment type="subcellular location">
    <subcellularLocation>
        <location evidence="1">Membrane</location>
        <topology evidence="1">Multi-pass membrane protein</topology>
    </subcellularLocation>
</comment>
<feature type="transmembrane region" description="Helical" evidence="6">
    <location>
        <begin position="98"/>
        <end position="118"/>
    </location>
</feature>
<keyword evidence="3 6" id="KW-1133">Transmembrane helix</keyword>
<keyword evidence="8" id="KW-0675">Receptor</keyword>
<dbReference type="Pfam" id="PF05462">
    <property type="entry name" value="Dicty_CAR"/>
    <property type="match status" value="1"/>
</dbReference>
<dbReference type="PANTHER" id="PTHR23112">
    <property type="entry name" value="G PROTEIN-COUPLED RECEPTOR 157-RELATED"/>
    <property type="match status" value="1"/>
</dbReference>
<gene>
    <name evidence="8" type="primary">B13H18.210</name>
</gene>
<dbReference type="InterPro" id="IPR017981">
    <property type="entry name" value="GPCR_2-like_7TM"/>
</dbReference>
<feature type="transmembrane region" description="Helical" evidence="6">
    <location>
        <begin position="133"/>
        <end position="152"/>
    </location>
</feature>
<evidence type="ECO:0000259" key="7">
    <source>
        <dbReference type="PROSITE" id="PS50261"/>
    </source>
</evidence>
<sequence length="492" mass="54377">MSSTMASDDNIDWAAQSPGIHDTINMIERICSIPSVIGCVFIITTFCLSERFQKPINRLAFFATFGNLATNVATLMGRDYVSNPTGAGCQMQGFLIQMFMPADAFWVLAMAINVYLIFERQYDAQKLRAMEKWYFLGCYGLTFVVALAFCFIESPKKGKMYGNATLWCWVSPKWDIFRIATFYGPVWHSNLRPCRVSIGFTFFIYIRAGRDIYRNHKQIKKFNITSSLAGGPVEDTLVSRKVTEVYITHEIATGNAIALADLERNNGAQEHSGNSAAQRAPSNAYSVTISADNQKVPEATDGDNLARITTTTVTGGVSGSANNTRTKNKHNSAMWHYSKCSLFFFTALLVTWIPSSCNRVYSVVHHNQTVKVLEYMGAGVLPLQGFWNALIYAVTSWKACQGFFGEDVKGWFSRDTDSGDSQRREGGGHHRSSSKTINGQAASGKANPFHKMGGRTAHPCPETESTEELAACGSRRTSYGGGTDSIPSKDMK</sequence>
<dbReference type="SUPFAM" id="SSF81321">
    <property type="entry name" value="Family A G protein-coupled receptor-like"/>
    <property type="match status" value="1"/>
</dbReference>
<dbReference type="GO" id="GO:0007189">
    <property type="term" value="P:adenylate cyclase-activating G protein-coupled receptor signaling pathway"/>
    <property type="evidence" value="ECO:0007669"/>
    <property type="project" value="TreeGrafter"/>
</dbReference>
<evidence type="ECO:0000313" key="8">
    <source>
        <dbReference type="EMBL" id="CAD37067.1"/>
    </source>
</evidence>
<feature type="compositionally biased region" description="Basic and acidic residues" evidence="5">
    <location>
        <begin position="415"/>
        <end position="428"/>
    </location>
</feature>
<dbReference type="Gene3D" id="1.20.1070.10">
    <property type="entry name" value="Rhodopsin 7-helix transmembrane proteins"/>
    <property type="match status" value="1"/>
</dbReference>
<dbReference type="AlphaFoldDB" id="Q8NIU0"/>
<dbReference type="GO" id="GO:0004930">
    <property type="term" value="F:G protein-coupled receptor activity"/>
    <property type="evidence" value="ECO:0007669"/>
    <property type="project" value="TreeGrafter"/>
</dbReference>
<protein>
    <submittedName>
        <fullName evidence="8">Related to G protein coupled receptor like protein</fullName>
    </submittedName>
</protein>
<dbReference type="GO" id="GO:0007166">
    <property type="term" value="P:cell surface receptor signaling pathway"/>
    <property type="evidence" value="ECO:0007669"/>
    <property type="project" value="InterPro"/>
</dbReference>
<evidence type="ECO:0000256" key="6">
    <source>
        <dbReference type="SAM" id="Phobius"/>
    </source>
</evidence>
<reference evidence="8" key="1">
    <citation type="submission" date="2002-06" db="EMBL/GenBank/DDBJ databases">
        <authorList>
            <person name="Schulte U."/>
            <person name="Aign V."/>
            <person name="Hoheisel J."/>
            <person name="Brandt P."/>
            <person name="Fartmann B."/>
            <person name="Holland R."/>
            <person name="Nyakatura G."/>
            <person name="Mewes H.W."/>
            <person name="Mannhaupt G."/>
        </authorList>
    </citation>
    <scope>NUCLEOTIDE SEQUENCE</scope>
</reference>
<evidence type="ECO:0000256" key="5">
    <source>
        <dbReference type="SAM" id="MobiDB-lite"/>
    </source>
</evidence>
<feature type="transmembrane region" description="Helical" evidence="6">
    <location>
        <begin position="26"/>
        <end position="48"/>
    </location>
</feature>
<keyword evidence="4 6" id="KW-0472">Membrane</keyword>
<keyword evidence="2 6" id="KW-0812">Transmembrane</keyword>